<evidence type="ECO:0000313" key="1">
    <source>
        <dbReference type="EnsemblMetazoa" id="MESCA002374-PA"/>
    </source>
</evidence>
<reference evidence="1" key="2">
    <citation type="submission" date="2015-06" db="UniProtKB">
        <authorList>
            <consortium name="EnsemblMetazoa"/>
        </authorList>
    </citation>
    <scope>IDENTIFICATION</scope>
</reference>
<dbReference type="EnsemblMetazoa" id="MESCA002374-RA">
    <property type="protein sequence ID" value="MESCA002374-PA"/>
    <property type="gene ID" value="MESCA002374"/>
</dbReference>
<dbReference type="AlphaFoldDB" id="T1GG64"/>
<dbReference type="EMBL" id="CAQQ02063800">
    <property type="status" value="NOT_ANNOTATED_CDS"/>
    <property type="molecule type" value="Genomic_DNA"/>
</dbReference>
<dbReference type="EMBL" id="CAQQ02063801">
    <property type="status" value="NOT_ANNOTATED_CDS"/>
    <property type="molecule type" value="Genomic_DNA"/>
</dbReference>
<accession>T1GG64</accession>
<reference evidence="2" key="1">
    <citation type="submission" date="2013-02" db="EMBL/GenBank/DDBJ databases">
        <authorList>
            <person name="Hughes D."/>
        </authorList>
    </citation>
    <scope>NUCLEOTIDE SEQUENCE</scope>
    <source>
        <strain>Durham</strain>
        <strain evidence="2">NC isolate 2 -- Noor lab</strain>
    </source>
</reference>
<dbReference type="HOGENOM" id="CLU_2892481_0_0_1"/>
<dbReference type="Proteomes" id="UP000015102">
    <property type="component" value="Unassembled WGS sequence"/>
</dbReference>
<proteinExistence type="predicted"/>
<dbReference type="EMBL" id="CAQQ02063799">
    <property type="status" value="NOT_ANNOTATED_CDS"/>
    <property type="molecule type" value="Genomic_DNA"/>
</dbReference>
<name>T1GG64_MEGSC</name>
<sequence length="63" mass="7087">ILYLGTGKFVRSDYRNGFFGGLDGNDDSDAPMGLKIEAIIPILRLPSHSNRRWGMHSRCCTEM</sequence>
<evidence type="ECO:0000313" key="2">
    <source>
        <dbReference type="Proteomes" id="UP000015102"/>
    </source>
</evidence>
<keyword evidence="2" id="KW-1185">Reference proteome</keyword>
<protein>
    <submittedName>
        <fullName evidence="1">Uncharacterized protein</fullName>
    </submittedName>
</protein>
<organism evidence="1 2">
    <name type="scientific">Megaselia scalaris</name>
    <name type="common">Humpbacked fly</name>
    <name type="synonym">Phora scalaris</name>
    <dbReference type="NCBI Taxonomy" id="36166"/>
    <lineage>
        <taxon>Eukaryota</taxon>
        <taxon>Metazoa</taxon>
        <taxon>Ecdysozoa</taxon>
        <taxon>Arthropoda</taxon>
        <taxon>Hexapoda</taxon>
        <taxon>Insecta</taxon>
        <taxon>Pterygota</taxon>
        <taxon>Neoptera</taxon>
        <taxon>Endopterygota</taxon>
        <taxon>Diptera</taxon>
        <taxon>Brachycera</taxon>
        <taxon>Muscomorpha</taxon>
        <taxon>Platypezoidea</taxon>
        <taxon>Phoridae</taxon>
        <taxon>Megaseliini</taxon>
        <taxon>Megaselia</taxon>
    </lineage>
</organism>